<name>A0A7C3ZCZ4_9BACT</name>
<dbReference type="InterPro" id="IPR019870">
    <property type="entry name" value="Se_metab_YedF"/>
</dbReference>
<accession>A0A7C3ZCZ4</accession>
<dbReference type="GO" id="GO:0016740">
    <property type="term" value="F:transferase activity"/>
    <property type="evidence" value="ECO:0007669"/>
    <property type="project" value="UniProtKB-KW"/>
</dbReference>
<evidence type="ECO:0000313" key="2">
    <source>
        <dbReference type="EMBL" id="HGF35232.1"/>
    </source>
</evidence>
<keyword evidence="2" id="KW-0808">Transferase</keyword>
<protein>
    <submittedName>
        <fullName evidence="2">Sulfurtransferase-like selenium metabolism protein YedF</fullName>
    </submittedName>
</protein>
<comment type="caution">
    <text evidence="2">The sequence shown here is derived from an EMBL/GenBank/DDBJ whole genome shotgun (WGS) entry which is preliminary data.</text>
</comment>
<dbReference type="InterPro" id="IPR001455">
    <property type="entry name" value="TusA-like"/>
</dbReference>
<dbReference type="InterPro" id="IPR027396">
    <property type="entry name" value="DsrEFH-like"/>
</dbReference>
<feature type="domain" description="UPF0033" evidence="1">
    <location>
        <begin position="5"/>
        <end position="62"/>
    </location>
</feature>
<evidence type="ECO:0000259" key="1">
    <source>
        <dbReference type="Pfam" id="PF01206"/>
    </source>
</evidence>
<reference evidence="2" key="1">
    <citation type="journal article" date="2020" name="mSystems">
        <title>Genome- and Community-Level Interaction Insights into Carbon Utilization and Element Cycling Functions of Hydrothermarchaeota in Hydrothermal Sediment.</title>
        <authorList>
            <person name="Zhou Z."/>
            <person name="Liu Y."/>
            <person name="Xu W."/>
            <person name="Pan J."/>
            <person name="Luo Z.H."/>
            <person name="Li M."/>
        </authorList>
    </citation>
    <scope>NUCLEOTIDE SEQUENCE [LARGE SCALE GENOMIC DNA]</scope>
    <source>
        <strain evidence="2">SpSt-897</strain>
    </source>
</reference>
<dbReference type="InterPro" id="IPR036868">
    <property type="entry name" value="TusA-like_sf"/>
</dbReference>
<dbReference type="Pfam" id="PF02635">
    <property type="entry name" value="DsrE"/>
    <property type="match status" value="1"/>
</dbReference>
<dbReference type="SUPFAM" id="SSF75169">
    <property type="entry name" value="DsrEFH-like"/>
    <property type="match status" value="1"/>
</dbReference>
<dbReference type="EMBL" id="DTMF01000309">
    <property type="protein sequence ID" value="HGF35232.1"/>
    <property type="molecule type" value="Genomic_DNA"/>
</dbReference>
<dbReference type="AlphaFoldDB" id="A0A7C3ZCZ4"/>
<organism evidence="2">
    <name type="scientific">Desulfobacca acetoxidans</name>
    <dbReference type="NCBI Taxonomy" id="60893"/>
    <lineage>
        <taxon>Bacteria</taxon>
        <taxon>Pseudomonadati</taxon>
        <taxon>Thermodesulfobacteriota</taxon>
        <taxon>Desulfobaccia</taxon>
        <taxon>Desulfobaccales</taxon>
        <taxon>Desulfobaccaceae</taxon>
        <taxon>Desulfobacca</taxon>
    </lineage>
</organism>
<gene>
    <name evidence="2" type="primary">yedF</name>
    <name evidence="2" type="ORF">ENW96_12780</name>
</gene>
<sequence>MKSLELDCRGQACPHPVLKTKEIVDQGVSRLTVLVDNDAARQNVSRFLERSGFQVQVEVRGNDLAVTGTRAREESSPPPAPETWEETASRKILLLVGTDRLGTGDDDLGRRLIVNFLGTVKEMGRDLWCLVLLNAGVKLAVTGSPVLAGLKELEQQGVMVLVCGTCLNHFQLLERKEVGETTNMLDIVTHMQLADLVISFT</sequence>
<dbReference type="NCBIfam" id="TIGR03527">
    <property type="entry name" value="selenium_YedF"/>
    <property type="match status" value="1"/>
</dbReference>
<proteinExistence type="predicted"/>
<dbReference type="InterPro" id="IPR003787">
    <property type="entry name" value="Sulphur_relay_DsrE/F-like"/>
</dbReference>
<dbReference type="Pfam" id="PF01206">
    <property type="entry name" value="TusA"/>
    <property type="match status" value="1"/>
</dbReference>
<dbReference type="CDD" id="cd03421">
    <property type="entry name" value="SirA_like_N"/>
    <property type="match status" value="1"/>
</dbReference>
<dbReference type="SUPFAM" id="SSF64307">
    <property type="entry name" value="SirA-like"/>
    <property type="match status" value="1"/>
</dbReference>
<dbReference type="Gene3D" id="3.30.110.40">
    <property type="entry name" value="TusA-like domain"/>
    <property type="match status" value="1"/>
</dbReference>